<reference evidence="1" key="1">
    <citation type="journal article" date="2014" name="Front. Microbiol.">
        <title>High frequency of phylogenetically diverse reductive dehalogenase-homologous genes in deep subseafloor sedimentary metagenomes.</title>
        <authorList>
            <person name="Kawai M."/>
            <person name="Futagami T."/>
            <person name="Toyoda A."/>
            <person name="Takaki Y."/>
            <person name="Nishi S."/>
            <person name="Hori S."/>
            <person name="Arai W."/>
            <person name="Tsubouchi T."/>
            <person name="Morono Y."/>
            <person name="Uchiyama I."/>
            <person name="Ito T."/>
            <person name="Fujiyama A."/>
            <person name="Inagaki F."/>
            <person name="Takami H."/>
        </authorList>
    </citation>
    <scope>NUCLEOTIDE SEQUENCE</scope>
    <source>
        <strain evidence="1">Expedition CK06-06</strain>
    </source>
</reference>
<protein>
    <recommendedName>
        <fullName evidence="2">DUF3168 domain-containing protein</fullName>
    </recommendedName>
</protein>
<gene>
    <name evidence="1" type="ORF">S01H1_16929</name>
</gene>
<evidence type="ECO:0008006" key="2">
    <source>
        <dbReference type="Google" id="ProtNLM"/>
    </source>
</evidence>
<name>X0SWH3_9ZZZZ</name>
<comment type="caution">
    <text evidence="1">The sequence shown here is derived from an EMBL/GenBank/DDBJ whole genome shotgun (WGS) entry which is preliminary data.</text>
</comment>
<organism evidence="1">
    <name type="scientific">marine sediment metagenome</name>
    <dbReference type="NCBI Taxonomy" id="412755"/>
    <lineage>
        <taxon>unclassified sequences</taxon>
        <taxon>metagenomes</taxon>
        <taxon>ecological metagenomes</taxon>
    </lineage>
</organism>
<sequence length="144" mass="16608">MKAIAEWLYATLKGSDDLLTYTGGTSTNPRMFYFYPPENVIYSATNASISYFLLTSSALPTEPIYAIQRPDETYQISIFSKSKAVCENCLTTIDSLLNRKFNAAPTGWKIRNIHRTAQRDLYEQEDHIFHKMLEYTFYGIYVKS</sequence>
<proteinExistence type="predicted"/>
<accession>X0SWH3</accession>
<evidence type="ECO:0000313" key="1">
    <source>
        <dbReference type="EMBL" id="GAF68155.1"/>
    </source>
</evidence>
<dbReference type="EMBL" id="BARS01008938">
    <property type="protein sequence ID" value="GAF68155.1"/>
    <property type="molecule type" value="Genomic_DNA"/>
</dbReference>
<dbReference type="AlphaFoldDB" id="X0SWH3"/>